<evidence type="ECO:0000313" key="3">
    <source>
        <dbReference type="Proteomes" id="UP000269542"/>
    </source>
</evidence>
<evidence type="ECO:0000313" key="2">
    <source>
        <dbReference type="EMBL" id="VEI13301.1"/>
    </source>
</evidence>
<evidence type="ECO:0000256" key="1">
    <source>
        <dbReference type="SAM" id="MobiDB-lite"/>
    </source>
</evidence>
<proteinExistence type="predicted"/>
<gene>
    <name evidence="2" type="ORF">NCTC13354_01013</name>
</gene>
<feature type="region of interest" description="Disordered" evidence="1">
    <location>
        <begin position="29"/>
        <end position="58"/>
    </location>
</feature>
<dbReference type="AlphaFoldDB" id="A0A448PED1"/>
<protein>
    <submittedName>
        <fullName evidence="2">Uncharacterized protein</fullName>
    </submittedName>
</protein>
<reference evidence="2 3" key="1">
    <citation type="submission" date="2018-12" db="EMBL/GenBank/DDBJ databases">
        <authorList>
            <consortium name="Pathogen Informatics"/>
        </authorList>
    </citation>
    <scope>NUCLEOTIDE SEQUENCE [LARGE SCALE GENOMIC DNA]</scope>
    <source>
        <strain evidence="2 3">NCTC13354</strain>
    </source>
</reference>
<keyword evidence="3" id="KW-1185">Reference proteome</keyword>
<accession>A0A448PED1</accession>
<dbReference type="Proteomes" id="UP000269542">
    <property type="component" value="Chromosome"/>
</dbReference>
<sequence>MDYIASNGKPFTDEDIQRWGAEIEAGFPNTELDPVEGRPWETDVEPMQPKTIRALSGE</sequence>
<dbReference type="RefSeq" id="WP_164712368.1">
    <property type="nucleotide sequence ID" value="NZ_LR134476.1"/>
</dbReference>
<organism evidence="2 3">
    <name type="scientific">Trueperella bialowiezensis</name>
    <dbReference type="NCBI Taxonomy" id="312285"/>
    <lineage>
        <taxon>Bacteria</taxon>
        <taxon>Bacillati</taxon>
        <taxon>Actinomycetota</taxon>
        <taxon>Actinomycetes</taxon>
        <taxon>Actinomycetales</taxon>
        <taxon>Actinomycetaceae</taxon>
        <taxon>Trueperella</taxon>
    </lineage>
</organism>
<dbReference type="EMBL" id="LR134476">
    <property type="protein sequence ID" value="VEI13301.1"/>
    <property type="molecule type" value="Genomic_DNA"/>
</dbReference>
<name>A0A448PED1_9ACTO</name>
<dbReference type="KEGG" id="tbw:NCTC13354_01013"/>